<organism evidence="2 3">
    <name type="scientific">Glossina palpalis gambiensis</name>
    <dbReference type="NCBI Taxonomy" id="67801"/>
    <lineage>
        <taxon>Eukaryota</taxon>
        <taxon>Metazoa</taxon>
        <taxon>Ecdysozoa</taxon>
        <taxon>Arthropoda</taxon>
        <taxon>Hexapoda</taxon>
        <taxon>Insecta</taxon>
        <taxon>Pterygota</taxon>
        <taxon>Neoptera</taxon>
        <taxon>Endopterygota</taxon>
        <taxon>Diptera</taxon>
        <taxon>Brachycera</taxon>
        <taxon>Muscomorpha</taxon>
        <taxon>Hippoboscoidea</taxon>
        <taxon>Glossinidae</taxon>
        <taxon>Glossina</taxon>
    </lineage>
</organism>
<sequence length="211" mass="23544">TIIIHRFNIFITFVCFVLYALFVGYCVKQQLKGFLNLKEVNYYTNSTTATTTTIATKLPPKDSKSLTQEEISLLFVVQEYTFLSVLRTRVIHMRLIGSLATRDQDHFYSICASTTALQNSTFCFDVFSALKTLSARWPFTYSTAATAFAVSTVVAATFVKIDQNIRTQNKALFINNIKSLKTVLKQALESKLSEVIVAGGSNLGKVSQGFD</sequence>
<dbReference type="AlphaFoldDB" id="A0A1B0B364"/>
<feature type="transmembrane region" description="Helical" evidence="1">
    <location>
        <begin position="7"/>
        <end position="25"/>
    </location>
</feature>
<dbReference type="Proteomes" id="UP000092460">
    <property type="component" value="Unassembled WGS sequence"/>
</dbReference>
<keyword evidence="1" id="KW-0472">Membrane</keyword>
<name>A0A1B0B364_9MUSC</name>
<reference evidence="2" key="2">
    <citation type="submission" date="2020-05" db="UniProtKB">
        <authorList>
            <consortium name="EnsemblMetazoa"/>
        </authorList>
    </citation>
    <scope>IDENTIFICATION</scope>
    <source>
        <strain evidence="2">IAEA</strain>
    </source>
</reference>
<keyword evidence="3" id="KW-1185">Reference proteome</keyword>
<dbReference type="VEuPathDB" id="VectorBase:GPPI017341"/>
<keyword evidence="1" id="KW-1133">Transmembrane helix</keyword>
<dbReference type="EnsemblMetazoa" id="GPPI017341-RA">
    <property type="protein sequence ID" value="GPPI017341-PA"/>
    <property type="gene ID" value="GPPI017341"/>
</dbReference>
<protein>
    <submittedName>
        <fullName evidence="2">Uncharacterized protein</fullName>
    </submittedName>
</protein>
<accession>A0A1B0B364</accession>
<reference evidence="3" key="1">
    <citation type="submission" date="2015-01" db="EMBL/GenBank/DDBJ databases">
        <authorList>
            <person name="Aksoy S."/>
            <person name="Warren W."/>
            <person name="Wilson R.K."/>
        </authorList>
    </citation>
    <scope>NUCLEOTIDE SEQUENCE [LARGE SCALE GENOMIC DNA]</scope>
    <source>
        <strain evidence="3">IAEA</strain>
    </source>
</reference>
<evidence type="ECO:0000313" key="2">
    <source>
        <dbReference type="EnsemblMetazoa" id="GPPI017341-PA"/>
    </source>
</evidence>
<dbReference type="EMBL" id="JXJN01007776">
    <property type="status" value="NOT_ANNOTATED_CDS"/>
    <property type="molecule type" value="Genomic_DNA"/>
</dbReference>
<keyword evidence="1" id="KW-0812">Transmembrane</keyword>
<evidence type="ECO:0000256" key="1">
    <source>
        <dbReference type="SAM" id="Phobius"/>
    </source>
</evidence>
<proteinExistence type="predicted"/>
<evidence type="ECO:0000313" key="3">
    <source>
        <dbReference type="Proteomes" id="UP000092460"/>
    </source>
</evidence>
<dbReference type="EMBL" id="JXJN01007777">
    <property type="status" value="NOT_ANNOTATED_CDS"/>
    <property type="molecule type" value="Genomic_DNA"/>
</dbReference>